<evidence type="ECO:0000313" key="2">
    <source>
        <dbReference type="Proteomes" id="UP000260680"/>
    </source>
</evidence>
<dbReference type="EMBL" id="QOHO01000027">
    <property type="protein sequence ID" value="RFZ79103.1"/>
    <property type="molecule type" value="Genomic_DNA"/>
</dbReference>
<name>A0A3E2NDR1_9FIRM</name>
<reference evidence="1 2" key="1">
    <citation type="submission" date="2018-07" db="EMBL/GenBank/DDBJ databases">
        <title>New species, Clostridium PI-S10-A1B.</title>
        <authorList>
            <person name="Krishna G."/>
            <person name="Summeta K."/>
            <person name="Shikha S."/>
            <person name="Prabhu P.B."/>
            <person name="Suresh K."/>
        </authorList>
    </citation>
    <scope>NUCLEOTIDE SEQUENCE [LARGE SCALE GENOMIC DNA]</scope>
    <source>
        <strain evidence="1 2">PI-S10-A1B</strain>
    </source>
</reference>
<proteinExistence type="predicted"/>
<sequence>MKVLVIASHIDDEVLGCGGTIKRHTKAGDQVYVVFISSKYSRRFDETLMNTRKSHAKKAAEVLGIQEIFFADHPLIMLDTIPQLDIVTSLEQIIFEIKPEVLYCHYDADMNSDHRIVSQAAMVWCRPSKTPFLKKVLFYEIFASTQKFDPNYYVDISDEIEDKLAALSVYSTENNAQTRTLDTSRLVAGYRGAEINTAYAEAFYLYRQIV</sequence>
<comment type="caution">
    <text evidence="1">The sequence shown here is derived from an EMBL/GenBank/DDBJ whole genome shotgun (WGS) entry which is preliminary data.</text>
</comment>
<dbReference type="InterPro" id="IPR024078">
    <property type="entry name" value="LmbE-like_dom_sf"/>
</dbReference>
<protein>
    <submittedName>
        <fullName evidence="1">PIG-L family deacetylase</fullName>
    </submittedName>
</protein>
<dbReference type="Gene3D" id="3.40.50.10320">
    <property type="entry name" value="LmbE-like"/>
    <property type="match status" value="1"/>
</dbReference>
<accession>A0A3E2NDR1</accession>
<dbReference type="PANTHER" id="PTHR12993">
    <property type="entry name" value="N-ACETYLGLUCOSAMINYL-PHOSPHATIDYLINOSITOL DE-N-ACETYLASE-RELATED"/>
    <property type="match status" value="1"/>
</dbReference>
<dbReference type="Pfam" id="PF02585">
    <property type="entry name" value="PIG-L"/>
    <property type="match status" value="1"/>
</dbReference>
<gene>
    <name evidence="1" type="ORF">DS742_09590</name>
</gene>
<dbReference type="Proteomes" id="UP000260680">
    <property type="component" value="Unassembled WGS sequence"/>
</dbReference>
<dbReference type="InterPro" id="IPR003737">
    <property type="entry name" value="GlcNAc_PI_deacetylase-related"/>
</dbReference>
<dbReference type="PANTHER" id="PTHR12993:SF11">
    <property type="entry name" value="N-ACETYLGLUCOSAMINYL-PHOSPHATIDYLINOSITOL DE-N-ACETYLASE"/>
    <property type="match status" value="1"/>
</dbReference>
<organism evidence="1 2">
    <name type="scientific">Lacrimispora amygdalina</name>
    <dbReference type="NCBI Taxonomy" id="253257"/>
    <lineage>
        <taxon>Bacteria</taxon>
        <taxon>Bacillati</taxon>
        <taxon>Bacillota</taxon>
        <taxon>Clostridia</taxon>
        <taxon>Lachnospirales</taxon>
        <taxon>Lachnospiraceae</taxon>
        <taxon>Lacrimispora</taxon>
    </lineage>
</organism>
<evidence type="ECO:0000313" key="1">
    <source>
        <dbReference type="EMBL" id="RFZ79103.1"/>
    </source>
</evidence>
<dbReference type="OrthoDB" id="9815144at2"/>
<dbReference type="AlphaFoldDB" id="A0A3E2NDR1"/>
<dbReference type="SUPFAM" id="SSF102588">
    <property type="entry name" value="LmbE-like"/>
    <property type="match status" value="1"/>
</dbReference>
<dbReference type="GO" id="GO:0016811">
    <property type="term" value="F:hydrolase activity, acting on carbon-nitrogen (but not peptide) bonds, in linear amides"/>
    <property type="evidence" value="ECO:0007669"/>
    <property type="project" value="TreeGrafter"/>
</dbReference>
<dbReference type="RefSeq" id="WP_117416783.1">
    <property type="nucleotide sequence ID" value="NZ_QOHO01000027.1"/>
</dbReference>